<dbReference type="InterPro" id="IPR029071">
    <property type="entry name" value="Ubiquitin-like_domsf"/>
</dbReference>
<protein>
    <recommendedName>
        <fullName evidence="2">Ubiquitin-fold modifier 1</fullName>
    </recommendedName>
</protein>
<name>A0ABQ4ZME7_9ASTR</name>
<proteinExistence type="inferred from homology"/>
<evidence type="ECO:0000313" key="6">
    <source>
        <dbReference type="Proteomes" id="UP001151760"/>
    </source>
</evidence>
<sequence length="120" mass="12952">MASGAGGKVSFKVTLTSDPKLPFKVFSVPEGAPFTAVLKFAAEEFKVPPQTSAIITNDGVGINPQQSAGIAKPLAIFDLVREEDDRLMKEEDDRLGKEKGNVFLKHGSELRLIPRDRVGA</sequence>
<dbReference type="PANTHER" id="PTHR15825:SF0">
    <property type="entry name" value="UBIQUITIN-FOLD MODIFIER 1"/>
    <property type="match status" value="1"/>
</dbReference>
<keyword evidence="3" id="KW-1017">Isopeptide bond</keyword>
<dbReference type="PANTHER" id="PTHR15825">
    <property type="entry name" value="UBIQUITIN-FOLD MODIFIER 1"/>
    <property type="match status" value="1"/>
</dbReference>
<reference evidence="5" key="1">
    <citation type="journal article" date="2022" name="Int. J. Mol. Sci.">
        <title>Draft Genome of Tanacetum Coccineum: Genomic Comparison of Closely Related Tanacetum-Family Plants.</title>
        <authorList>
            <person name="Yamashiro T."/>
            <person name="Shiraishi A."/>
            <person name="Nakayama K."/>
            <person name="Satake H."/>
        </authorList>
    </citation>
    <scope>NUCLEOTIDE SEQUENCE</scope>
</reference>
<evidence type="ECO:0000256" key="2">
    <source>
        <dbReference type="ARBA" id="ARBA00015319"/>
    </source>
</evidence>
<dbReference type="InterPro" id="IPR005375">
    <property type="entry name" value="UFM1"/>
</dbReference>
<keyword evidence="6" id="KW-1185">Reference proteome</keyword>
<evidence type="ECO:0000313" key="5">
    <source>
        <dbReference type="EMBL" id="GJS91414.1"/>
    </source>
</evidence>
<dbReference type="SUPFAM" id="SSF54236">
    <property type="entry name" value="Ubiquitin-like"/>
    <property type="match status" value="1"/>
</dbReference>
<accession>A0ABQ4ZME7</accession>
<evidence type="ECO:0000256" key="4">
    <source>
        <dbReference type="ARBA" id="ARBA00022786"/>
    </source>
</evidence>
<keyword evidence="4" id="KW-0833">Ubl conjugation pathway</keyword>
<organism evidence="5 6">
    <name type="scientific">Tanacetum coccineum</name>
    <dbReference type="NCBI Taxonomy" id="301880"/>
    <lineage>
        <taxon>Eukaryota</taxon>
        <taxon>Viridiplantae</taxon>
        <taxon>Streptophyta</taxon>
        <taxon>Embryophyta</taxon>
        <taxon>Tracheophyta</taxon>
        <taxon>Spermatophyta</taxon>
        <taxon>Magnoliopsida</taxon>
        <taxon>eudicotyledons</taxon>
        <taxon>Gunneridae</taxon>
        <taxon>Pentapetalae</taxon>
        <taxon>asterids</taxon>
        <taxon>campanulids</taxon>
        <taxon>Asterales</taxon>
        <taxon>Asteraceae</taxon>
        <taxon>Asteroideae</taxon>
        <taxon>Anthemideae</taxon>
        <taxon>Anthemidinae</taxon>
        <taxon>Tanacetum</taxon>
    </lineage>
</organism>
<comment type="similarity">
    <text evidence="1">Belongs to the UFM1 family.</text>
</comment>
<dbReference type="Proteomes" id="UP001151760">
    <property type="component" value="Unassembled WGS sequence"/>
</dbReference>
<dbReference type="EMBL" id="BQNB010011503">
    <property type="protein sequence ID" value="GJS91414.1"/>
    <property type="molecule type" value="Genomic_DNA"/>
</dbReference>
<dbReference type="Pfam" id="PF03671">
    <property type="entry name" value="Ufm1"/>
    <property type="match status" value="1"/>
</dbReference>
<gene>
    <name evidence="5" type="ORF">Tco_0774050</name>
</gene>
<dbReference type="CDD" id="cd01766">
    <property type="entry name" value="Ubl_UFM1"/>
    <property type="match status" value="1"/>
</dbReference>
<reference evidence="5" key="2">
    <citation type="submission" date="2022-01" db="EMBL/GenBank/DDBJ databases">
        <authorList>
            <person name="Yamashiro T."/>
            <person name="Shiraishi A."/>
            <person name="Satake H."/>
            <person name="Nakayama K."/>
        </authorList>
    </citation>
    <scope>NUCLEOTIDE SEQUENCE</scope>
</reference>
<dbReference type="Gene3D" id="3.10.20.90">
    <property type="entry name" value="Phosphatidylinositol 3-kinase Catalytic Subunit, Chain A, domain 1"/>
    <property type="match status" value="2"/>
</dbReference>
<evidence type="ECO:0000256" key="1">
    <source>
        <dbReference type="ARBA" id="ARBA00010230"/>
    </source>
</evidence>
<comment type="caution">
    <text evidence="5">The sequence shown here is derived from an EMBL/GenBank/DDBJ whole genome shotgun (WGS) entry which is preliminary data.</text>
</comment>
<evidence type="ECO:0000256" key="3">
    <source>
        <dbReference type="ARBA" id="ARBA00022499"/>
    </source>
</evidence>